<keyword evidence="2" id="KW-0238">DNA-binding</keyword>
<organism evidence="6 7">
    <name type="scientific">Mucilaginibacter segetis</name>
    <dbReference type="NCBI Taxonomy" id="2793071"/>
    <lineage>
        <taxon>Bacteria</taxon>
        <taxon>Pseudomonadati</taxon>
        <taxon>Bacteroidota</taxon>
        <taxon>Sphingobacteriia</taxon>
        <taxon>Sphingobacteriales</taxon>
        <taxon>Sphingobacteriaceae</taxon>
        <taxon>Mucilaginibacter</taxon>
    </lineage>
</organism>
<evidence type="ECO:0000313" key="6">
    <source>
        <dbReference type="EMBL" id="MBK0379019.1"/>
    </source>
</evidence>
<keyword evidence="4" id="KW-0812">Transmembrane</keyword>
<dbReference type="SMART" id="SM00421">
    <property type="entry name" value="HTH_LUXR"/>
    <property type="match status" value="1"/>
</dbReference>
<evidence type="ECO:0000256" key="3">
    <source>
        <dbReference type="ARBA" id="ARBA00023163"/>
    </source>
</evidence>
<accession>A0A934PS00</accession>
<keyword evidence="4" id="KW-1133">Transmembrane helix</keyword>
<dbReference type="PANTHER" id="PTHR44688:SF16">
    <property type="entry name" value="DNA-BINDING TRANSCRIPTIONAL ACTIVATOR DEVR_DOSR"/>
    <property type="match status" value="1"/>
</dbReference>
<dbReference type="RefSeq" id="WP_200065463.1">
    <property type="nucleotide sequence ID" value="NZ_JAEHFW010000001.1"/>
</dbReference>
<dbReference type="SUPFAM" id="SSF46894">
    <property type="entry name" value="C-terminal effector domain of the bipartite response regulators"/>
    <property type="match status" value="1"/>
</dbReference>
<keyword evidence="4" id="KW-0472">Membrane</keyword>
<dbReference type="CDD" id="cd06170">
    <property type="entry name" value="LuxR_C_like"/>
    <property type="match status" value="1"/>
</dbReference>
<dbReference type="Proteomes" id="UP000613193">
    <property type="component" value="Unassembled WGS sequence"/>
</dbReference>
<gene>
    <name evidence="6" type="ORF">I5M19_06855</name>
</gene>
<evidence type="ECO:0000256" key="2">
    <source>
        <dbReference type="ARBA" id="ARBA00023125"/>
    </source>
</evidence>
<dbReference type="AlphaFoldDB" id="A0A934PS00"/>
<name>A0A934PS00_9SPHI</name>
<comment type="caution">
    <text evidence="6">The sequence shown here is derived from an EMBL/GenBank/DDBJ whole genome shotgun (WGS) entry which is preliminary data.</text>
</comment>
<feature type="domain" description="HTH luxR-type" evidence="5">
    <location>
        <begin position="87"/>
        <end position="152"/>
    </location>
</feature>
<dbReference type="PANTHER" id="PTHR44688">
    <property type="entry name" value="DNA-BINDING TRANSCRIPTIONAL ACTIVATOR DEVR_DOSR"/>
    <property type="match status" value="1"/>
</dbReference>
<evidence type="ECO:0000256" key="1">
    <source>
        <dbReference type="ARBA" id="ARBA00023015"/>
    </source>
</evidence>
<evidence type="ECO:0000256" key="4">
    <source>
        <dbReference type="SAM" id="Phobius"/>
    </source>
</evidence>
<evidence type="ECO:0000313" key="7">
    <source>
        <dbReference type="Proteomes" id="UP000613193"/>
    </source>
</evidence>
<dbReference type="PROSITE" id="PS50043">
    <property type="entry name" value="HTH_LUXR_2"/>
    <property type="match status" value="1"/>
</dbReference>
<proteinExistence type="predicted"/>
<keyword evidence="1" id="KW-0805">Transcription regulation</keyword>
<dbReference type="InterPro" id="IPR036388">
    <property type="entry name" value="WH-like_DNA-bd_sf"/>
</dbReference>
<dbReference type="Gene3D" id="1.10.10.10">
    <property type="entry name" value="Winged helix-like DNA-binding domain superfamily/Winged helix DNA-binding domain"/>
    <property type="match status" value="1"/>
</dbReference>
<protein>
    <submittedName>
        <fullName evidence="6">Response regulator transcription factor</fullName>
    </submittedName>
</protein>
<reference evidence="6" key="1">
    <citation type="submission" date="2020-12" db="EMBL/GenBank/DDBJ databases">
        <title>Bacterial novel species Mucilaginibacter sp. SD-g isolated from soil.</title>
        <authorList>
            <person name="Jung H.-Y."/>
        </authorList>
    </citation>
    <scope>NUCLEOTIDE SEQUENCE</scope>
    <source>
        <strain evidence="6">SD-g</strain>
    </source>
</reference>
<feature type="transmembrane region" description="Helical" evidence="4">
    <location>
        <begin position="12"/>
        <end position="30"/>
    </location>
</feature>
<evidence type="ECO:0000259" key="5">
    <source>
        <dbReference type="PROSITE" id="PS50043"/>
    </source>
</evidence>
<dbReference type="EMBL" id="JAEHFW010000001">
    <property type="protein sequence ID" value="MBK0379019.1"/>
    <property type="molecule type" value="Genomic_DNA"/>
</dbReference>
<feature type="transmembrane region" description="Helical" evidence="4">
    <location>
        <begin position="42"/>
        <end position="60"/>
    </location>
</feature>
<dbReference type="InterPro" id="IPR000792">
    <property type="entry name" value="Tscrpt_reg_LuxR_C"/>
</dbReference>
<dbReference type="Pfam" id="PF00196">
    <property type="entry name" value="GerE"/>
    <property type="match status" value="1"/>
</dbReference>
<keyword evidence="7" id="KW-1185">Reference proteome</keyword>
<dbReference type="PRINTS" id="PR00038">
    <property type="entry name" value="HTHLUXR"/>
</dbReference>
<keyword evidence="3" id="KW-0804">Transcription</keyword>
<dbReference type="InterPro" id="IPR016032">
    <property type="entry name" value="Sig_transdc_resp-reg_C-effctor"/>
</dbReference>
<sequence length="155" mass="17958">MVWNNLKQYRSVTMYGLLLAVLLFFLKWIEWRFIIVEHTFEVYAGVIALLFTLLGIWLAIKLTKPKIVIVEKHIYSPSTNGFVINEKEILQLGLSTRELEVLQLMATGLSNRQIADKLFISVNTIKTHSAKLFEKMDVQRRTQAIEKARRLGLIP</sequence>
<dbReference type="GO" id="GO:0003677">
    <property type="term" value="F:DNA binding"/>
    <property type="evidence" value="ECO:0007669"/>
    <property type="project" value="UniProtKB-KW"/>
</dbReference>
<dbReference type="GO" id="GO:0006355">
    <property type="term" value="P:regulation of DNA-templated transcription"/>
    <property type="evidence" value="ECO:0007669"/>
    <property type="project" value="InterPro"/>
</dbReference>